<reference evidence="3" key="1">
    <citation type="journal article" date="2022" name="Front. Plant Sci.">
        <title>Agronomic efficiency and genome mining analysis of the wheat-biostimulant rhizospheric bacterium Pseudomonas pergaminensis sp. nov. strain 1008T.</title>
        <authorList>
            <person name="Diaz M."/>
            <person name="Bach T."/>
            <person name="Gonzalez Anta G."/>
            <person name="Agaras B."/>
            <person name="Wibberg D."/>
            <person name="Noguera F."/>
            <person name="Canciani W."/>
            <person name="Valverde C."/>
        </authorList>
    </citation>
    <scope>NUCLEOTIDE SEQUENCE</scope>
    <source>
        <strain evidence="3">1008</strain>
    </source>
</reference>
<protein>
    <submittedName>
        <fullName evidence="3">DUF6543 domain-containing protein</fullName>
    </submittedName>
</protein>
<evidence type="ECO:0000313" key="4">
    <source>
        <dbReference type="Proteomes" id="UP001056907"/>
    </source>
</evidence>
<dbReference type="Proteomes" id="UP001056907">
    <property type="component" value="Chromosome"/>
</dbReference>
<evidence type="ECO:0000313" key="3">
    <source>
        <dbReference type="EMBL" id="USW01976.1"/>
    </source>
</evidence>
<dbReference type="AlphaFoldDB" id="A0ABD7TKV0"/>
<proteinExistence type="predicted"/>
<gene>
    <name evidence="3" type="ORF">KUA23_04390</name>
</gene>
<dbReference type="InterPro" id="IPR046673">
    <property type="entry name" value="ToxA_N"/>
</dbReference>
<evidence type="ECO:0000256" key="1">
    <source>
        <dbReference type="SAM" id="MobiDB-lite"/>
    </source>
</evidence>
<dbReference type="Pfam" id="PF20178">
    <property type="entry name" value="ToxA_N"/>
    <property type="match status" value="1"/>
</dbReference>
<feature type="domain" description="Dermonecrotic toxin N-terminal" evidence="2">
    <location>
        <begin position="69"/>
        <end position="376"/>
    </location>
</feature>
<feature type="region of interest" description="Disordered" evidence="1">
    <location>
        <begin position="789"/>
        <end position="813"/>
    </location>
</feature>
<dbReference type="RefSeq" id="WP_252993501.1">
    <property type="nucleotide sequence ID" value="NZ_CP078013.2"/>
</dbReference>
<evidence type="ECO:0000259" key="2">
    <source>
        <dbReference type="Pfam" id="PF20178"/>
    </source>
</evidence>
<feature type="compositionally biased region" description="Low complexity" evidence="1">
    <location>
        <begin position="11"/>
        <end position="31"/>
    </location>
</feature>
<accession>A0ABD7TKV0</accession>
<sequence>MITTSLPPVLTSAPETTNASTTPASNATPANAEHEARQKSPKRRNHHETLIPGLPYNPGIEKYIAKSTAGFKTPSQNTAEIIQVELKKRWGKDLDPDKTFIVTLNYDPKKPKPTNGKVLNKISLTQAALHNVQRANHNDEHQTPAEKKRSTLHTWLDRLAPVLPVPAIVDQIDTVAHQPTTYEGIFVGAQPGQREVYNTTNLLPHQPAAFRNIVWNTEFSKPYTQFLNEFWPAHQHKYEQMSKASLVASALGQFENDSLNARDTDLVMRAAGLPSNTTWKNLKLDDLGPAATKDPDVQVGLLSINSFKSVSLLTITDKKTSFDTNGKPINRTLLYIPGNSSPIHGFDSPSQMKTWLAEQAADPVKREALSMHFSQRDQADRFFSEGVNQTLVGIGGWSKKDAPDASVLERLNEFDPEQFIKVEPLAGDPFIEMTQRQKKRSYDDAETEITTDGDVTKATILEVLETTTKIALMMTPLAAVMPEVAVGLEVFYLTAGAAEAGIGADDLKHGKPGGADHIVFGVLNAAPVIAGGASKLIKAEQGATHLVGDSIEASVKEPVVPDVETPEKPIVVEPPVNRLRPIQAANISQHAVPNGEQLIEGATRNSKGIYQVKAADGTDQWLIRYTDATGVPKVYEIKGDFKLSNDYVQIIDRSTRKPVMTVHSTLDGEWAREIGPGGARKWPWQRTPSPTPSNELKIPPKFSDQFVTVEGSKIQGAEPFDKYFNFDTKTDYVLSTTNYEEQGAIKQSLNVSWTQEEENFAVLAGEKATPYEGGSDYYDGFVKDSNRSNYSIRTTTPTGSTEHTLSSTGRSSAEEIQADKIKQFEQLIPDPELRARISEVAHQGSMGPAMEPFFAHKTASGEFENRLLTDNVVISNRDHVHFHIDYDPSKNVTHVTASGNYRLMHTEEGALDNINVQARRTFTIHHTPSAGSRYTIDKNAPTHFEISVKTP</sequence>
<feature type="region of interest" description="Disordered" evidence="1">
    <location>
        <begin position="1"/>
        <end position="54"/>
    </location>
</feature>
<organism evidence="3 4">
    <name type="scientific">Pseudomonas pergaminensis</name>
    <dbReference type="NCBI Taxonomy" id="2853159"/>
    <lineage>
        <taxon>Bacteria</taxon>
        <taxon>Pseudomonadati</taxon>
        <taxon>Pseudomonadota</taxon>
        <taxon>Gammaproteobacteria</taxon>
        <taxon>Pseudomonadales</taxon>
        <taxon>Pseudomonadaceae</taxon>
        <taxon>Pseudomonas</taxon>
    </lineage>
</organism>
<name>A0ABD7TKV0_9PSED</name>
<dbReference type="EMBL" id="CP078013">
    <property type="protein sequence ID" value="USW01976.1"/>
    <property type="molecule type" value="Genomic_DNA"/>
</dbReference>
<feature type="compositionally biased region" description="Polar residues" evidence="1">
    <location>
        <begin position="789"/>
        <end position="811"/>
    </location>
</feature>
<dbReference type="KEGG" id="ppeg:KUA23_04390"/>
<reference evidence="3" key="2">
    <citation type="submission" date="2024-04" db="EMBL/GenBank/DDBJ databases">
        <authorList>
            <person name="Diaz M."/>
            <person name="Bach T."/>
            <person name="Gonzalez Anta G."/>
            <person name="Agaras B."/>
            <person name="Wibberg D."/>
            <person name="Noguera F."/>
            <person name="Canciani W."/>
            <person name="Ybarra T."/>
            <person name="Nunez M.L."/>
            <person name="Valverde C."/>
        </authorList>
    </citation>
    <scope>NUCLEOTIDE SEQUENCE</scope>
    <source>
        <strain evidence="3">1008</strain>
    </source>
</reference>